<dbReference type="InterPro" id="IPR005104">
    <property type="entry name" value="WHTH_HrcA_DNA-bd"/>
</dbReference>
<dbReference type="OMA" id="HEGYVRN"/>
<dbReference type="InterPro" id="IPR046342">
    <property type="entry name" value="CBS_dom_sf"/>
</dbReference>
<feature type="domain" description="CBS" evidence="3">
    <location>
        <begin position="241"/>
        <end position="300"/>
    </location>
</feature>
<dbReference type="STRING" id="1435377.SUSAZ_07145"/>
<dbReference type="PANTHER" id="PTHR43080:SF2">
    <property type="entry name" value="CBS DOMAIN-CONTAINING PROTEIN"/>
    <property type="match status" value="1"/>
</dbReference>
<dbReference type="GeneID" id="14552000"/>
<dbReference type="InterPro" id="IPR000644">
    <property type="entry name" value="CBS_dom"/>
</dbReference>
<accession>A0A0U2NDE8</accession>
<gene>
    <name evidence="4" type="ORF">ATY89_10540</name>
    <name evidence="5" type="ORF">ATZ20_02095</name>
</gene>
<dbReference type="PIRSF" id="PIRSF005063">
    <property type="entry name" value="UCP005063_CBS_MJ1232"/>
    <property type="match status" value="1"/>
</dbReference>
<evidence type="ECO:0000256" key="1">
    <source>
        <dbReference type="ARBA" id="ARBA00023122"/>
    </source>
</evidence>
<dbReference type="SUPFAM" id="SSF54631">
    <property type="entry name" value="CBS-domain pair"/>
    <property type="match status" value="1"/>
</dbReference>
<evidence type="ECO:0000256" key="2">
    <source>
        <dbReference type="PROSITE-ProRule" id="PRU00703"/>
    </source>
</evidence>
<proteinExistence type="predicted"/>
<dbReference type="Gene3D" id="3.10.580.10">
    <property type="entry name" value="CBS-domain"/>
    <property type="match status" value="1"/>
</dbReference>
<dbReference type="Proteomes" id="UP000065473">
    <property type="component" value="Chromosome"/>
</dbReference>
<dbReference type="GO" id="GO:0016301">
    <property type="term" value="F:kinase activity"/>
    <property type="evidence" value="ECO:0007669"/>
    <property type="project" value="UniProtKB-KW"/>
</dbReference>
<name>A0A0U2NDE8_9CREN</name>
<evidence type="ECO:0000313" key="5">
    <source>
        <dbReference type="EMBL" id="ALU31053.1"/>
    </source>
</evidence>
<dbReference type="SUPFAM" id="SSF46785">
    <property type="entry name" value="Winged helix' DNA-binding domain"/>
    <property type="match status" value="1"/>
</dbReference>
<dbReference type="InterPro" id="IPR036390">
    <property type="entry name" value="WH_DNA-bd_sf"/>
</dbReference>
<dbReference type="OrthoDB" id="64432at2157"/>
<evidence type="ECO:0000259" key="3">
    <source>
        <dbReference type="PROSITE" id="PS51371"/>
    </source>
</evidence>
<dbReference type="RefSeq" id="WP_011278325.1">
    <property type="nucleotide sequence ID" value="NZ_BHWZ01000003.1"/>
</dbReference>
<dbReference type="SMART" id="SM00116">
    <property type="entry name" value="CBS"/>
    <property type="match status" value="2"/>
</dbReference>
<organism evidence="5 6">
    <name type="scientific">Sulfolobus acidocaldarius</name>
    <dbReference type="NCBI Taxonomy" id="2285"/>
    <lineage>
        <taxon>Archaea</taxon>
        <taxon>Thermoproteota</taxon>
        <taxon>Thermoprotei</taxon>
        <taxon>Sulfolobales</taxon>
        <taxon>Sulfolobaceae</taxon>
        <taxon>Sulfolobus</taxon>
    </lineage>
</organism>
<dbReference type="EMBL" id="CP013694">
    <property type="protein sequence ID" value="ALU30335.1"/>
    <property type="molecule type" value="Genomic_DNA"/>
</dbReference>
<dbReference type="InterPro" id="IPR036388">
    <property type="entry name" value="WH-like_DNA-bd_sf"/>
</dbReference>
<evidence type="ECO:0000313" key="6">
    <source>
        <dbReference type="Proteomes" id="UP000060043"/>
    </source>
</evidence>
<dbReference type="PaxDb" id="1435377-SUSAZ_07145"/>
<feature type="domain" description="CBS" evidence="3">
    <location>
        <begin position="178"/>
        <end position="235"/>
    </location>
</feature>
<dbReference type="Gene3D" id="1.10.10.10">
    <property type="entry name" value="Winged helix-like DNA-binding domain superfamily/Winged helix DNA-binding domain"/>
    <property type="match status" value="1"/>
</dbReference>
<dbReference type="GO" id="GO:0006355">
    <property type="term" value="P:regulation of DNA-templated transcription"/>
    <property type="evidence" value="ECO:0007669"/>
    <property type="project" value="InterPro"/>
</dbReference>
<protein>
    <submittedName>
        <fullName evidence="5">Histidine kinase</fullName>
    </submittedName>
</protein>
<dbReference type="PANTHER" id="PTHR43080">
    <property type="entry name" value="CBS DOMAIN-CONTAINING PROTEIN CBSX3, MITOCHONDRIAL"/>
    <property type="match status" value="1"/>
</dbReference>
<dbReference type="Pfam" id="PF03444">
    <property type="entry name" value="WHD_HrcA"/>
    <property type="match status" value="1"/>
</dbReference>
<evidence type="ECO:0000313" key="7">
    <source>
        <dbReference type="Proteomes" id="UP000065473"/>
    </source>
</evidence>
<dbReference type="InterPro" id="IPR016436">
    <property type="entry name" value="UCP005063_CBS"/>
</dbReference>
<reference evidence="6 7" key="1">
    <citation type="submission" date="2015-12" db="EMBL/GenBank/DDBJ databases">
        <title>A stable core within a dynamic pangenome in Sulfolobus acidocaldarius.</title>
        <authorList>
            <person name="Anderson R."/>
            <person name="Kouris A."/>
            <person name="Seward C."/>
            <person name="Campbell K."/>
            <person name="Whitaker R."/>
        </authorList>
    </citation>
    <scope>NUCLEOTIDE SEQUENCE [LARGE SCALE GENOMIC DNA]</scope>
    <source>
        <strain evidence="4 7">GG12-C01-09</strain>
        <strain evidence="5 6">NG05B_CO5_07</strain>
    </source>
</reference>
<dbReference type="PROSITE" id="PS51371">
    <property type="entry name" value="CBS"/>
    <property type="match status" value="2"/>
</dbReference>
<evidence type="ECO:0000313" key="4">
    <source>
        <dbReference type="EMBL" id="ALU30335.1"/>
    </source>
</evidence>
<keyword evidence="5" id="KW-0808">Transferase</keyword>
<dbReference type="AlphaFoldDB" id="A0A0U2NDE8"/>
<keyword evidence="5" id="KW-0418">Kinase</keyword>
<dbReference type="GO" id="GO:0003677">
    <property type="term" value="F:DNA binding"/>
    <property type="evidence" value="ECO:0007669"/>
    <property type="project" value="InterPro"/>
</dbReference>
<dbReference type="InterPro" id="IPR051257">
    <property type="entry name" value="Diverse_CBS-Domain"/>
</dbReference>
<dbReference type="Pfam" id="PF00571">
    <property type="entry name" value="CBS"/>
    <property type="match status" value="2"/>
</dbReference>
<sequence length="300" mass="33417">MQNLSSTQREILLALIDIYNKNKRMVKSKEIADMIGKDEGTVRNVILSLKVLGLIESKPGPSGGYVPTLKAYEAIKNPVITPLLSQLTLYKDGMETDIRINNIEILDITNPNGNKVLLKVSGDLRKIKVGDTVKIGPIPYTRLVIEGVIIHTDDERKELVIDVTRMVSIPKVQVKNIMGKRLVALKPENTLRDASQILYKEGIRGAPVLDNEGKNLGILTTADIIKAFFEQRYDAKVSDYMKTNVISISEDDDVLTAIKKMLIYNVGRLLVLNKDQRVIGIVTRTDILKTIAGLEEIITL</sequence>
<dbReference type="EMBL" id="CP013695">
    <property type="protein sequence ID" value="ALU31053.1"/>
    <property type="molecule type" value="Genomic_DNA"/>
</dbReference>
<keyword evidence="1 2" id="KW-0129">CBS domain</keyword>
<dbReference type="Proteomes" id="UP000060043">
    <property type="component" value="Chromosome"/>
</dbReference>